<comment type="subcellular location">
    <subcellularLocation>
        <location evidence="1">Membrane</location>
        <topology evidence="1">Single-pass membrane protein</topology>
    </subcellularLocation>
</comment>
<evidence type="ECO:0000259" key="6">
    <source>
        <dbReference type="Pfam" id="PF04335"/>
    </source>
</evidence>
<dbReference type="STRING" id="391735.Veis_3697"/>
<keyword evidence="8" id="KW-1185">Reference proteome</keyword>
<evidence type="ECO:0000256" key="2">
    <source>
        <dbReference type="ARBA" id="ARBA00022692"/>
    </source>
</evidence>
<gene>
    <name evidence="7" type="ordered locus">Veis_3697</name>
</gene>
<dbReference type="AlphaFoldDB" id="A1WP55"/>
<dbReference type="Gene3D" id="3.10.450.230">
    <property type="entry name" value="VirB8 protein"/>
    <property type="match status" value="1"/>
</dbReference>
<dbReference type="RefSeq" id="WP_011811401.1">
    <property type="nucleotide sequence ID" value="NC_008786.1"/>
</dbReference>
<dbReference type="OrthoDB" id="8897478at2"/>
<dbReference type="SUPFAM" id="SSF54427">
    <property type="entry name" value="NTF2-like"/>
    <property type="match status" value="1"/>
</dbReference>
<name>A1WP55_VEREI</name>
<dbReference type="HOGENOM" id="CLU_1287904_0_0_4"/>
<feature type="domain" description="Bacterial virulence protein VirB8" evidence="6">
    <location>
        <begin position="22"/>
        <end position="227"/>
    </location>
</feature>
<dbReference type="InterPro" id="IPR032710">
    <property type="entry name" value="NTF2-like_dom_sf"/>
</dbReference>
<evidence type="ECO:0000256" key="3">
    <source>
        <dbReference type="ARBA" id="ARBA00022989"/>
    </source>
</evidence>
<dbReference type="CDD" id="cd16425">
    <property type="entry name" value="TrbF"/>
    <property type="match status" value="1"/>
</dbReference>
<organism evidence="7 8">
    <name type="scientific">Verminephrobacter eiseniae (strain EF01-2)</name>
    <dbReference type="NCBI Taxonomy" id="391735"/>
    <lineage>
        <taxon>Bacteria</taxon>
        <taxon>Pseudomonadati</taxon>
        <taxon>Pseudomonadota</taxon>
        <taxon>Betaproteobacteria</taxon>
        <taxon>Burkholderiales</taxon>
        <taxon>Comamonadaceae</taxon>
        <taxon>Verminephrobacter</taxon>
    </lineage>
</organism>
<dbReference type="InterPro" id="IPR007430">
    <property type="entry name" value="VirB8"/>
</dbReference>
<reference evidence="8" key="1">
    <citation type="submission" date="2006-12" db="EMBL/GenBank/DDBJ databases">
        <title>Complete sequence of chromosome 1 of Verminephrobacter eiseniae EF01-2.</title>
        <authorList>
            <person name="Copeland A."/>
            <person name="Lucas S."/>
            <person name="Lapidus A."/>
            <person name="Barry K."/>
            <person name="Detter J.C."/>
            <person name="Glavina del Rio T."/>
            <person name="Dalin E."/>
            <person name="Tice H."/>
            <person name="Pitluck S."/>
            <person name="Chertkov O."/>
            <person name="Brettin T."/>
            <person name="Bruce D."/>
            <person name="Han C."/>
            <person name="Tapia R."/>
            <person name="Gilna P."/>
            <person name="Schmutz J."/>
            <person name="Larimer F."/>
            <person name="Land M."/>
            <person name="Hauser L."/>
            <person name="Kyrpides N."/>
            <person name="Kim E."/>
            <person name="Stahl D."/>
            <person name="Richardson P."/>
        </authorList>
    </citation>
    <scope>NUCLEOTIDE SEQUENCE [LARGE SCALE GENOMIC DNA]</scope>
    <source>
        <strain evidence="8">EF01-2</strain>
    </source>
</reference>
<keyword evidence="4 5" id="KW-0472">Membrane</keyword>
<evidence type="ECO:0000256" key="1">
    <source>
        <dbReference type="ARBA" id="ARBA00004167"/>
    </source>
</evidence>
<dbReference type="GeneID" id="76462082"/>
<protein>
    <recommendedName>
        <fullName evidence="6">Bacterial virulence protein VirB8 domain-containing protein</fullName>
    </recommendedName>
</protein>
<dbReference type="Proteomes" id="UP000000374">
    <property type="component" value="Chromosome"/>
</dbReference>
<sequence length="231" mass="25427">MKPKGSRLAPPDHVPGPMEQAAAQAYFERGSSQAMGALYWRMTAIVCLLIVLVMAALATVIASRQEVAVMQVSKDMSGELQVVGVARAFSPDEDSKMAWAASYAQTLTEVTPAIWRRNVDRLVRLSTGVALDQARSYLHQQDTNPAALLDKNPLYVREFHRKSVNKVTDDTYLVRYDLVSRPQPNTAPSTKSFSMSLTLTSVGHKRREDVFNNPAGLAALNFSISEETGNQ</sequence>
<dbReference type="Pfam" id="PF04335">
    <property type="entry name" value="VirB8"/>
    <property type="match status" value="1"/>
</dbReference>
<dbReference type="eggNOG" id="COG3701">
    <property type="taxonomic scope" value="Bacteria"/>
</dbReference>
<evidence type="ECO:0000256" key="4">
    <source>
        <dbReference type="ARBA" id="ARBA00023136"/>
    </source>
</evidence>
<feature type="transmembrane region" description="Helical" evidence="5">
    <location>
        <begin position="38"/>
        <end position="62"/>
    </location>
</feature>
<dbReference type="GO" id="GO:0016020">
    <property type="term" value="C:membrane"/>
    <property type="evidence" value="ECO:0007669"/>
    <property type="project" value="UniProtKB-SubCell"/>
</dbReference>
<proteinExistence type="predicted"/>
<dbReference type="EMBL" id="CP000542">
    <property type="protein sequence ID" value="ABM59412.1"/>
    <property type="molecule type" value="Genomic_DNA"/>
</dbReference>
<evidence type="ECO:0000313" key="7">
    <source>
        <dbReference type="EMBL" id="ABM59412.1"/>
    </source>
</evidence>
<keyword evidence="3 5" id="KW-1133">Transmembrane helix</keyword>
<evidence type="ECO:0000256" key="5">
    <source>
        <dbReference type="SAM" id="Phobius"/>
    </source>
</evidence>
<accession>A1WP55</accession>
<evidence type="ECO:0000313" key="8">
    <source>
        <dbReference type="Proteomes" id="UP000000374"/>
    </source>
</evidence>
<dbReference type="InterPro" id="IPR035658">
    <property type="entry name" value="TrbF"/>
</dbReference>
<keyword evidence="2 5" id="KW-0812">Transmembrane</keyword>
<dbReference type="KEGG" id="vei:Veis_3697"/>